<accession>A0A4V0Z7D0</accession>
<sequence>MSAAILPAGSPVYAAEAGQDTDTNEDVLQEQQESDQSLTTEQPSEKGGDTGTQAEENPERTQQDGADEEQNGAAVYEVTDEAERTLLEWQQNRMTQRSSSGDLNVDQQDGWTYDGNRKILTFTDSGEYTVTGNATNSDRIVVAQGFEGIITLKDLSIDAKSGAAFKVEASARLTVKLSGVNTLKTSNSSNAGLQFDNADVGYLIVTSAAGDGMTDGSLTAAGGINGAGIGGGANGDFNNFTINGGAITATGGINGAGIGGGSNGSVSNIVINGGMVTARGGTNGAGIGGGSNGKADIITINGGTVEASANNRSGIGGGSNGTAKNVTITGGSIKGTVGGSPKDGNGNYVYRAVLETQPGITSVSVDGTDYKVAGNHENDDAYYLYMSAGGHVITTSANRYLCEYANRQFDITELTENTYTLTIPASLELNTKNQAEVAVSDVCMKFSDIKKQVKVKVSDATDINKDGALSLSQSGGSAKALTVVTNDSSGPVTAGSEILSVPDSSGDSQMIYFGDPALPDGSGTIPAGNYSGTLTFAVSVE</sequence>
<protein>
    <recommendedName>
        <fullName evidence="4">Carbohydrate-binding domain-containing protein</fullName>
    </recommendedName>
</protein>
<dbReference type="Pfam" id="PF18889">
    <property type="entry name" value="Beta_helix_3"/>
    <property type="match status" value="3"/>
</dbReference>
<organism evidence="2 3">
    <name type="scientific">Blautia producta</name>
    <dbReference type="NCBI Taxonomy" id="33035"/>
    <lineage>
        <taxon>Bacteria</taxon>
        <taxon>Bacillati</taxon>
        <taxon>Bacillota</taxon>
        <taxon>Clostridia</taxon>
        <taxon>Lachnospirales</taxon>
        <taxon>Lachnospiraceae</taxon>
        <taxon>Blautia</taxon>
    </lineage>
</organism>
<dbReference type="Proteomes" id="UP000289794">
    <property type="component" value="Chromosome"/>
</dbReference>
<feature type="compositionally biased region" description="Polar residues" evidence="1">
    <location>
        <begin position="29"/>
        <end position="42"/>
    </location>
</feature>
<dbReference type="KEGG" id="bpro:PMF13cell1_01912"/>
<gene>
    <name evidence="2" type="ORF">PMF13cell1_01912</name>
</gene>
<evidence type="ECO:0008006" key="4">
    <source>
        <dbReference type="Google" id="ProtNLM"/>
    </source>
</evidence>
<reference evidence="2 3" key="1">
    <citation type="submission" date="2019-01" db="EMBL/GenBank/DDBJ databases">
        <title>PMF-metabolizing Aryl O-demethylase.</title>
        <authorList>
            <person name="Kim M."/>
        </authorList>
    </citation>
    <scope>NUCLEOTIDE SEQUENCE [LARGE SCALE GENOMIC DNA]</scope>
    <source>
        <strain evidence="2 3">PMF1</strain>
    </source>
</reference>
<dbReference type="RefSeq" id="WP_130180597.1">
    <property type="nucleotide sequence ID" value="NZ_CP035945.1"/>
</dbReference>
<dbReference type="EMBL" id="CP035945">
    <property type="protein sequence ID" value="QBE96368.1"/>
    <property type="molecule type" value="Genomic_DNA"/>
</dbReference>
<dbReference type="AlphaFoldDB" id="A0A4V0Z7D0"/>
<name>A0A4V0Z7D0_9FIRM</name>
<feature type="region of interest" description="Disordered" evidence="1">
    <location>
        <begin position="1"/>
        <end position="70"/>
    </location>
</feature>
<evidence type="ECO:0000256" key="1">
    <source>
        <dbReference type="SAM" id="MobiDB-lite"/>
    </source>
</evidence>
<proteinExistence type="predicted"/>
<evidence type="ECO:0000313" key="3">
    <source>
        <dbReference type="Proteomes" id="UP000289794"/>
    </source>
</evidence>
<evidence type="ECO:0000313" key="2">
    <source>
        <dbReference type="EMBL" id="QBE96368.1"/>
    </source>
</evidence>